<evidence type="ECO:0000256" key="11">
    <source>
        <dbReference type="ARBA" id="ARBA00022737"/>
    </source>
</evidence>
<feature type="region of interest" description="Disordered" evidence="22">
    <location>
        <begin position="1"/>
        <end position="21"/>
    </location>
</feature>
<dbReference type="InterPro" id="IPR036691">
    <property type="entry name" value="Endo/exonu/phosph_ase_sf"/>
</dbReference>
<dbReference type="SUPFAM" id="SSF52058">
    <property type="entry name" value="L domain-like"/>
    <property type="match status" value="1"/>
</dbReference>
<evidence type="ECO:0000313" key="25">
    <source>
        <dbReference type="Proteomes" id="UP000616769"/>
    </source>
</evidence>
<evidence type="ECO:0000256" key="21">
    <source>
        <dbReference type="ARBA" id="ARBA00033317"/>
    </source>
</evidence>
<sequence>MPIMSRPGHRDRDNKYEPMNPRRAPIILTSDDVAQGKESYWSELEITGLVRNLSPQLWSFTHLTGLYLNDNSLTKLSPDIGKLQHLQVLDLSNNKLRNLPGEIGDLIMLRELYLMHNNLRQLPYELGRLFQLQSLALKGNPLTQELLVIYNEQNGVQKLLTYLLDNLQVPDLQPPTRPWLPKLEPTRNHHVSNVFTVMSYNVLCDKLASRQLYAYCPSWALSWDFRKNIIMKEIKQYDADIICLQEVESGQFEAFFLPELKTAHYYGIFSPKSRAKTMNEQERKRVDGCAIFFKTEKFELVHEHLMEFTFLAAQTADGEGSEEMLNRVMPKDNIGLVALLKTKENMEPFESQPLVICTAHIHWDPEYCDVKLIQTMLMMRELQKFIDQSASLFNLKNDSSDVDPNSIPLILCGDFNSFDFRGVIDYIFCSKRFFSVLGVLGPLDSNWFTKHRIPGCPHHYIPSDHFPIVAELELLTKRSMEKEKFIQDKKSSMD</sequence>
<evidence type="ECO:0000256" key="8">
    <source>
        <dbReference type="ARBA" id="ARBA00022614"/>
    </source>
</evidence>
<evidence type="ECO:0000256" key="12">
    <source>
        <dbReference type="ARBA" id="ARBA00022801"/>
    </source>
</evidence>
<evidence type="ECO:0000256" key="14">
    <source>
        <dbReference type="ARBA" id="ARBA00022842"/>
    </source>
</evidence>
<evidence type="ECO:0000256" key="10">
    <source>
        <dbReference type="ARBA" id="ARBA00022723"/>
    </source>
</evidence>
<keyword evidence="12" id="KW-0378">Hydrolase</keyword>
<dbReference type="PANTHER" id="PTHR12121:SF100">
    <property type="entry name" value="POLY(A)-SPECIFIC RIBONUCLEASE"/>
    <property type="match status" value="1"/>
</dbReference>
<evidence type="ECO:0000259" key="23">
    <source>
        <dbReference type="Pfam" id="PF03372"/>
    </source>
</evidence>
<dbReference type="GO" id="GO:0005634">
    <property type="term" value="C:nucleus"/>
    <property type="evidence" value="ECO:0007669"/>
    <property type="project" value="UniProtKB-SubCell"/>
</dbReference>
<evidence type="ECO:0000256" key="17">
    <source>
        <dbReference type="ARBA" id="ARBA00023163"/>
    </source>
</evidence>
<dbReference type="InterPro" id="IPR032675">
    <property type="entry name" value="LRR_dom_sf"/>
</dbReference>
<keyword evidence="8" id="KW-0433">Leucine-rich repeat</keyword>
<evidence type="ECO:0000256" key="13">
    <source>
        <dbReference type="ARBA" id="ARBA00022839"/>
    </source>
</evidence>
<evidence type="ECO:0000256" key="1">
    <source>
        <dbReference type="ARBA" id="ARBA00001663"/>
    </source>
</evidence>
<dbReference type="AlphaFoldDB" id="A0A132AKK7"/>
<organism evidence="24 25">
    <name type="scientific">Sarcoptes scabiei</name>
    <name type="common">Itch mite</name>
    <name type="synonym">Acarus scabiei</name>
    <dbReference type="NCBI Taxonomy" id="52283"/>
    <lineage>
        <taxon>Eukaryota</taxon>
        <taxon>Metazoa</taxon>
        <taxon>Ecdysozoa</taxon>
        <taxon>Arthropoda</taxon>
        <taxon>Chelicerata</taxon>
        <taxon>Arachnida</taxon>
        <taxon>Acari</taxon>
        <taxon>Acariformes</taxon>
        <taxon>Sarcoptiformes</taxon>
        <taxon>Astigmata</taxon>
        <taxon>Psoroptidia</taxon>
        <taxon>Sarcoptoidea</taxon>
        <taxon>Sarcoptidae</taxon>
        <taxon>Sarcoptinae</taxon>
        <taxon>Sarcoptes</taxon>
    </lineage>
</organism>
<comment type="subcellular location">
    <subcellularLocation>
        <location evidence="4">Cytoplasm</location>
    </subcellularLocation>
    <subcellularLocation>
        <location evidence="3">Nucleus</location>
    </subcellularLocation>
</comment>
<dbReference type="Proteomes" id="UP000616769">
    <property type="component" value="Unassembled WGS sequence"/>
</dbReference>
<dbReference type="InterPro" id="IPR050410">
    <property type="entry name" value="CCR4/nocturin_mRNA_transcr"/>
</dbReference>
<keyword evidence="9" id="KW-0540">Nuclease</keyword>
<dbReference type="GO" id="GO:0004535">
    <property type="term" value="F:poly(A)-specific ribonuclease activity"/>
    <property type="evidence" value="ECO:0007669"/>
    <property type="project" value="UniProtKB-EC"/>
</dbReference>
<proteinExistence type="inferred from homology"/>
<evidence type="ECO:0000256" key="4">
    <source>
        <dbReference type="ARBA" id="ARBA00004496"/>
    </source>
</evidence>
<dbReference type="InterPro" id="IPR001611">
    <property type="entry name" value="Leu-rich_rpt"/>
</dbReference>
<evidence type="ECO:0000256" key="3">
    <source>
        <dbReference type="ARBA" id="ARBA00004123"/>
    </source>
</evidence>
<gene>
    <name evidence="24" type="ORF">QR98_0100760</name>
</gene>
<keyword evidence="11" id="KW-0677">Repeat</keyword>
<comment type="caution">
    <text evidence="24">The sequence shown here is derived from an EMBL/GenBank/DDBJ whole genome shotgun (WGS) entry which is preliminary data.</text>
</comment>
<keyword evidence="10" id="KW-0479">Metal-binding</keyword>
<evidence type="ECO:0000256" key="19">
    <source>
        <dbReference type="ARBA" id="ARBA00030493"/>
    </source>
</evidence>
<dbReference type="Gene3D" id="3.60.10.10">
    <property type="entry name" value="Endonuclease/exonuclease/phosphatase"/>
    <property type="match status" value="1"/>
</dbReference>
<evidence type="ECO:0000256" key="15">
    <source>
        <dbReference type="ARBA" id="ARBA00022884"/>
    </source>
</evidence>
<dbReference type="EC" id="3.1.13.4" evidence="6"/>
<evidence type="ECO:0000313" key="24">
    <source>
        <dbReference type="EMBL" id="KPM11504.1"/>
    </source>
</evidence>
<dbReference type="GO" id="GO:0046872">
    <property type="term" value="F:metal ion binding"/>
    <property type="evidence" value="ECO:0007669"/>
    <property type="project" value="UniProtKB-KW"/>
</dbReference>
<evidence type="ECO:0000256" key="5">
    <source>
        <dbReference type="ARBA" id="ARBA00010774"/>
    </source>
</evidence>
<dbReference type="GO" id="GO:0005737">
    <property type="term" value="C:cytoplasm"/>
    <property type="evidence" value="ECO:0007669"/>
    <property type="project" value="UniProtKB-SubCell"/>
</dbReference>
<keyword evidence="13" id="KW-0269">Exonuclease</keyword>
<reference evidence="24 25" key="1">
    <citation type="journal article" date="2015" name="Parasit. Vectors">
        <title>Draft genome of the scabies mite.</title>
        <authorList>
            <person name="Rider S.D.Jr."/>
            <person name="Morgan M.S."/>
            <person name="Arlian L.G."/>
        </authorList>
    </citation>
    <scope>NUCLEOTIDE SEQUENCE [LARGE SCALE GENOMIC DNA]</scope>
    <source>
        <strain evidence="24">Arlian Lab</strain>
    </source>
</reference>
<evidence type="ECO:0000256" key="20">
    <source>
        <dbReference type="ARBA" id="ARBA00031469"/>
    </source>
</evidence>
<comment type="catalytic activity">
    <reaction evidence="1">
        <text>Exonucleolytic cleavage of poly(A) to 5'-AMP.</text>
        <dbReference type="EC" id="3.1.13.4"/>
    </reaction>
</comment>
<dbReference type="Pfam" id="PF03372">
    <property type="entry name" value="Exo_endo_phos"/>
    <property type="match status" value="1"/>
</dbReference>
<name>A0A132AKK7_SARSC</name>
<evidence type="ECO:0000256" key="9">
    <source>
        <dbReference type="ARBA" id="ARBA00022722"/>
    </source>
</evidence>
<dbReference type="SMART" id="SM00369">
    <property type="entry name" value="LRR_TYP"/>
    <property type="match status" value="3"/>
</dbReference>
<dbReference type="PROSITE" id="PS51450">
    <property type="entry name" value="LRR"/>
    <property type="match status" value="1"/>
</dbReference>
<evidence type="ECO:0000256" key="2">
    <source>
        <dbReference type="ARBA" id="ARBA00001946"/>
    </source>
</evidence>
<evidence type="ECO:0000256" key="22">
    <source>
        <dbReference type="SAM" id="MobiDB-lite"/>
    </source>
</evidence>
<dbReference type="OrthoDB" id="428734at2759"/>
<keyword evidence="14" id="KW-0460">Magnesium</keyword>
<feature type="domain" description="Endonuclease/exonuclease/phosphatase" evidence="23">
    <location>
        <begin position="198"/>
        <end position="465"/>
    </location>
</feature>
<dbReference type="Pfam" id="PF13855">
    <property type="entry name" value="LRR_8"/>
    <property type="match status" value="1"/>
</dbReference>
<keyword evidence="7" id="KW-0963">Cytoplasm</keyword>
<evidence type="ECO:0000256" key="16">
    <source>
        <dbReference type="ARBA" id="ARBA00023015"/>
    </source>
</evidence>
<keyword evidence="17" id="KW-0804">Transcription</keyword>
<dbReference type="VEuPathDB" id="VectorBase:SSCA000414"/>
<keyword evidence="15" id="KW-0694">RNA-binding</keyword>
<evidence type="ECO:0000256" key="18">
    <source>
        <dbReference type="ARBA" id="ARBA00023242"/>
    </source>
</evidence>
<dbReference type="InterPro" id="IPR005135">
    <property type="entry name" value="Endo/exonuclease/phosphatase"/>
</dbReference>
<dbReference type="PANTHER" id="PTHR12121">
    <property type="entry name" value="CARBON CATABOLITE REPRESSOR PROTEIN 4"/>
    <property type="match status" value="1"/>
</dbReference>
<dbReference type="GO" id="GO:0003723">
    <property type="term" value="F:RNA binding"/>
    <property type="evidence" value="ECO:0007669"/>
    <property type="project" value="UniProtKB-KW"/>
</dbReference>
<dbReference type="InterPro" id="IPR003591">
    <property type="entry name" value="Leu-rich_rpt_typical-subtyp"/>
</dbReference>
<dbReference type="SUPFAM" id="SSF56219">
    <property type="entry name" value="DNase I-like"/>
    <property type="match status" value="1"/>
</dbReference>
<comment type="similarity">
    <text evidence="5">Belongs to the CCR4/nocturin family.</text>
</comment>
<dbReference type="EMBL" id="JXLN01017352">
    <property type="protein sequence ID" value="KPM11504.1"/>
    <property type="molecule type" value="Genomic_DNA"/>
</dbReference>
<evidence type="ECO:0000256" key="7">
    <source>
        <dbReference type="ARBA" id="ARBA00022490"/>
    </source>
</evidence>
<dbReference type="Gene3D" id="3.80.10.10">
    <property type="entry name" value="Ribonuclease Inhibitor"/>
    <property type="match status" value="1"/>
</dbReference>
<keyword evidence="16" id="KW-0805">Transcription regulation</keyword>
<comment type="cofactor">
    <cofactor evidence="2">
        <name>Mg(2+)</name>
        <dbReference type="ChEBI" id="CHEBI:18420"/>
    </cofactor>
</comment>
<accession>A0A132AKK7</accession>
<protein>
    <recommendedName>
        <fullName evidence="6">poly(A)-specific ribonuclease</fullName>
        <ecNumber evidence="6">3.1.13.4</ecNumber>
    </recommendedName>
    <alternativeName>
        <fullName evidence="19">Carbon catabolite repressor protein 4</fullName>
    </alternativeName>
    <alternativeName>
        <fullName evidence="20">Cytoplasmic deadenylase</fullName>
    </alternativeName>
    <alternativeName>
        <fullName evidence="21">Glucose-repressible alcohol dehydrogenase transcriptional effector</fullName>
    </alternativeName>
</protein>
<evidence type="ECO:0000256" key="6">
    <source>
        <dbReference type="ARBA" id="ARBA00012161"/>
    </source>
</evidence>
<keyword evidence="18" id="KW-0539">Nucleus</keyword>